<gene>
    <name evidence="2" type="ordered locus">BCE33L4971</name>
</gene>
<feature type="coiled-coil region" evidence="1">
    <location>
        <begin position="7"/>
        <end position="34"/>
    </location>
</feature>
<protein>
    <submittedName>
        <fullName evidence="2">Uncharacterized protein</fullName>
    </submittedName>
</protein>
<evidence type="ECO:0000313" key="3">
    <source>
        <dbReference type="Proteomes" id="UP000002612"/>
    </source>
</evidence>
<dbReference type="AlphaFoldDB" id="Q630X7"/>
<dbReference type="KEGG" id="bcz:BCE33L4971"/>
<accession>Q630X7</accession>
<evidence type="ECO:0000256" key="1">
    <source>
        <dbReference type="SAM" id="Coils"/>
    </source>
</evidence>
<name>Q630X7_BACCZ</name>
<sequence length="92" mass="11253">MVYMADLGKLDLENRRLKMQVANMERELMIIKQELHGQLNLRERELKEFSVERKRYEHLQHKYQSLSGSFLGKCTIKYWRIRKKLRTKLSNK</sequence>
<evidence type="ECO:0000313" key="2">
    <source>
        <dbReference type="EMBL" id="AAU15308.1"/>
    </source>
</evidence>
<dbReference type="EMBL" id="CP000001">
    <property type="protein sequence ID" value="AAU15308.1"/>
    <property type="molecule type" value="Genomic_DNA"/>
</dbReference>
<organism evidence="2 3">
    <name type="scientific">Bacillus cereus (strain ZK / E33L)</name>
    <dbReference type="NCBI Taxonomy" id="288681"/>
    <lineage>
        <taxon>Bacteria</taxon>
        <taxon>Bacillati</taxon>
        <taxon>Bacillota</taxon>
        <taxon>Bacilli</taxon>
        <taxon>Bacillales</taxon>
        <taxon>Bacillaceae</taxon>
        <taxon>Bacillus</taxon>
        <taxon>Bacillus cereus group</taxon>
    </lineage>
</organism>
<reference evidence="3" key="1">
    <citation type="journal article" date="2006" name="J. Bacteriol.">
        <title>Pathogenomic sequence analysis of Bacillus cereus and Bacillus thuringiensis isolates closely related to Bacillus anthracis.</title>
        <authorList>
            <person name="Han C.S."/>
            <person name="Xie G."/>
            <person name="Challacombe J.F."/>
            <person name="Altherr M.R."/>
            <person name="Bhotika S.S."/>
            <person name="Brown N."/>
            <person name="Bruce D."/>
            <person name="Campbell C.S."/>
            <person name="Campbell M.L."/>
            <person name="Chen J."/>
            <person name="Chertkov O."/>
            <person name="Cleland C."/>
            <person name="Dimitrijevic M."/>
            <person name="Doggett N.A."/>
            <person name="Fawcett J.J."/>
            <person name="Glavina T."/>
            <person name="Goodwin L.A."/>
            <person name="Green L.D."/>
            <person name="Hill K.K."/>
            <person name="Hitchcock P."/>
            <person name="Jackson P.J."/>
            <person name="Keim P."/>
            <person name="Kewalramani A.R."/>
            <person name="Longmire J."/>
            <person name="Lucas S."/>
            <person name="Malfatti S."/>
            <person name="McMurry K."/>
            <person name="Meincke L.J."/>
            <person name="Misra M."/>
            <person name="Moseman B.L."/>
            <person name="Mundt M."/>
            <person name="Munk A.C."/>
            <person name="Okinaka R.T."/>
            <person name="Parson-Quintana B."/>
            <person name="Reilly L.P."/>
            <person name="Richardson P."/>
            <person name="Robinson D.L."/>
            <person name="Rubin E."/>
            <person name="Saunders E."/>
            <person name="Tapia R."/>
            <person name="Tesmer J.G."/>
            <person name="Thayer N."/>
            <person name="Thompson L.S."/>
            <person name="Tice H."/>
            <person name="Ticknor L.O."/>
            <person name="Wills P.L."/>
            <person name="Brettin T.S."/>
            <person name="Gilna P."/>
        </authorList>
    </citation>
    <scope>NUCLEOTIDE SEQUENCE [LARGE SCALE GENOMIC DNA]</scope>
    <source>
        <strain evidence="3">ZK / E33L</strain>
    </source>
</reference>
<proteinExistence type="predicted"/>
<dbReference type="Proteomes" id="UP000002612">
    <property type="component" value="Chromosome"/>
</dbReference>
<keyword evidence="1" id="KW-0175">Coiled coil</keyword>